<dbReference type="SUPFAM" id="SSF53335">
    <property type="entry name" value="S-adenosyl-L-methionine-dependent methyltransferases"/>
    <property type="match status" value="1"/>
</dbReference>
<dbReference type="PANTHER" id="PTHR43591">
    <property type="entry name" value="METHYLTRANSFERASE"/>
    <property type="match status" value="1"/>
</dbReference>
<dbReference type="Proteomes" id="UP000053599">
    <property type="component" value="Unassembled WGS sequence"/>
</dbReference>
<dbReference type="AlphaFoldDB" id="A0A0D1YFE4"/>
<dbReference type="Gene3D" id="3.40.50.150">
    <property type="entry name" value="Vaccinia Virus protein VP39"/>
    <property type="match status" value="1"/>
</dbReference>
<dbReference type="CDD" id="cd02440">
    <property type="entry name" value="AdoMet_MTases"/>
    <property type="match status" value="1"/>
</dbReference>
<evidence type="ECO:0000313" key="2">
    <source>
        <dbReference type="Proteomes" id="UP000053599"/>
    </source>
</evidence>
<evidence type="ECO:0000313" key="1">
    <source>
        <dbReference type="EMBL" id="KIV81627.1"/>
    </source>
</evidence>
<dbReference type="HOGENOM" id="CLU_010595_9_1_1"/>
<organism evidence="1 2">
    <name type="scientific">Exophiala sideris</name>
    <dbReference type="NCBI Taxonomy" id="1016849"/>
    <lineage>
        <taxon>Eukaryota</taxon>
        <taxon>Fungi</taxon>
        <taxon>Dikarya</taxon>
        <taxon>Ascomycota</taxon>
        <taxon>Pezizomycotina</taxon>
        <taxon>Eurotiomycetes</taxon>
        <taxon>Chaetothyriomycetidae</taxon>
        <taxon>Chaetothyriales</taxon>
        <taxon>Herpotrichiellaceae</taxon>
        <taxon>Exophiala</taxon>
    </lineage>
</organism>
<accession>A0A0D1YFE4</accession>
<dbReference type="OrthoDB" id="417697at2759"/>
<name>A0A0D1YFE4_9EURO</name>
<protein>
    <submittedName>
        <fullName evidence="1">Uncharacterized protein</fullName>
    </submittedName>
</protein>
<dbReference type="STRING" id="1016849.A0A0D1YFE4"/>
<sequence>MSENKDHGDIYILARDHDGSTRLTAQHFLMTTRIGGLLMPQLEPTAQKPGVKIADIATGNGIWGAYAAVAYPEAQVIGLDISDQQFPPAWTWPKNLSLDICNILRPLPQKLVGYFDIVNVRLLAPGLSGRKDFMTAIERFSDLLKPGGYLQWRDIHFPAWQTLDESLVIDDKRFSRFAQLLDEVLEGGISNRMFELGDLVTENPTFTEVSTHEPPILPWLLEYETSGAVKTFSEMLATARMTLARSERRKLALADEAQRQMDEYLRRQGLMVLKTKVITAKKAGV</sequence>
<dbReference type="InterPro" id="IPR029063">
    <property type="entry name" value="SAM-dependent_MTases_sf"/>
</dbReference>
<dbReference type="PANTHER" id="PTHR43591:SF110">
    <property type="entry name" value="RHODANESE DOMAIN-CONTAINING PROTEIN"/>
    <property type="match status" value="1"/>
</dbReference>
<reference evidence="1 2" key="1">
    <citation type="submission" date="2015-01" db="EMBL/GenBank/DDBJ databases">
        <title>The Genome Sequence of Exophiala sideris CBS121828.</title>
        <authorList>
            <consortium name="The Broad Institute Genomics Platform"/>
            <person name="Cuomo C."/>
            <person name="de Hoog S."/>
            <person name="Gorbushina A."/>
            <person name="Stielow B."/>
            <person name="Teixiera M."/>
            <person name="Abouelleil A."/>
            <person name="Chapman S.B."/>
            <person name="Priest M."/>
            <person name="Young S.K."/>
            <person name="Wortman J."/>
            <person name="Nusbaum C."/>
            <person name="Birren B."/>
        </authorList>
    </citation>
    <scope>NUCLEOTIDE SEQUENCE [LARGE SCALE GENOMIC DNA]</scope>
    <source>
        <strain evidence="1 2">CBS 121828</strain>
    </source>
</reference>
<gene>
    <name evidence="1" type="ORF">PV11_03798</name>
</gene>
<proteinExistence type="predicted"/>
<dbReference type="EMBL" id="KN846952">
    <property type="protein sequence ID" value="KIV81627.1"/>
    <property type="molecule type" value="Genomic_DNA"/>
</dbReference>